<dbReference type="OrthoDB" id="26242at2759"/>
<keyword evidence="5" id="KW-0175">Coiled coil</keyword>
<name>A0A9P8P7L7_9ASCO</name>
<dbReference type="GO" id="GO:0015031">
    <property type="term" value="P:protein transport"/>
    <property type="evidence" value="ECO:0007669"/>
    <property type="project" value="UniProtKB-KW"/>
</dbReference>
<keyword evidence="2 4" id="KW-0813">Transport</keyword>
<dbReference type="PANTHER" id="PTHR13043:SF1">
    <property type="entry name" value="EXOCYST COMPLEX COMPONENT 2"/>
    <property type="match status" value="1"/>
</dbReference>
<evidence type="ECO:0000259" key="6">
    <source>
        <dbReference type="Pfam" id="PF15469"/>
    </source>
</evidence>
<dbReference type="AlphaFoldDB" id="A0A9P8P7L7"/>
<dbReference type="InterPro" id="IPR029175">
    <property type="entry name" value="EXOC2/Sec5"/>
</dbReference>
<comment type="function">
    <text evidence="4">Component of the exocyst complex involved in the docking of exocytic vesicles with fusion sites on the plasma membrane.</text>
</comment>
<evidence type="ECO:0000256" key="3">
    <source>
        <dbReference type="ARBA" id="ARBA00022483"/>
    </source>
</evidence>
<organism evidence="7 8">
    <name type="scientific">Wickerhamomyces mucosus</name>
    <dbReference type="NCBI Taxonomy" id="1378264"/>
    <lineage>
        <taxon>Eukaryota</taxon>
        <taxon>Fungi</taxon>
        <taxon>Dikarya</taxon>
        <taxon>Ascomycota</taxon>
        <taxon>Saccharomycotina</taxon>
        <taxon>Saccharomycetes</taxon>
        <taxon>Phaffomycetales</taxon>
        <taxon>Wickerhamomycetaceae</taxon>
        <taxon>Wickerhamomyces</taxon>
    </lineage>
</organism>
<dbReference type="GO" id="GO:0000145">
    <property type="term" value="C:exocyst"/>
    <property type="evidence" value="ECO:0007669"/>
    <property type="project" value="UniProtKB-UniRule"/>
</dbReference>
<comment type="similarity">
    <text evidence="1 4">Belongs to the SEC5 family.</text>
</comment>
<feature type="coiled-coil region" evidence="5">
    <location>
        <begin position="108"/>
        <end position="135"/>
    </location>
</feature>
<evidence type="ECO:0000256" key="1">
    <source>
        <dbReference type="ARBA" id="ARBA00010578"/>
    </source>
</evidence>
<sequence>MDQEILDFYQLKTLNPQSWDDTKIPTNSISKHKSINEQSYLSENDGLKLLLGLVNEDLNVNENPTDPLNPKILIRQVIKDKDYLKFSINSKQFNSKQFLKIIHKDDSFEELSKSLNILENSIVEKNKELKSLIENEFIKFLRSKSSLDDVLKQFIDSQNKELGLSELNKSIADSNKEATILTKPIINLKQREVKLKQSIEFVEKNKFFFNLSKSLQNYIEQNDYDNFIHDYKRAKQLKDQLNNKIINRIWEDIENLVDSYKLTIWNNLNDKDFQHITHDDFQKNLKKLLELDSIDNPILEWIELQLQKFNSKVNELFNKYLDKIQNLQVNIQVLNNLDNINFLSNSLLSHKIDDQVLDSIIVLEIWLLTVRLFDELNKLIGNNFIKFIGILNGFINQDYKFDSNYIDYQYLKFEDYEIKHIKTSLESLTNNIVSKSLKYFQSNHLNKDSKGDGSLKDFGFLPISTNSLSAMTYLSKVVKSINQTLNSLGNISLVSDKSIDHLRDCSQLINERIISAICSCWINDCTNFYKLEKWNRTTNGTYLPQLIINLESFIIDGFNELLFQNLPKADNVQIVKYPSKKLLTGIQTQFLRSFDVLLESFIKKIIEENQESNTLSKKIKNFHKLLTLLNIKSLKDSIIPNSVIKFDEIFETNLSNQNLEIYELLNKMESTIFESFIKDQHKQLIKLINEGVLNKSWTQTNQPIKISSFIYEILNVLNNVYINVLNVSRELIPKIFQNLLEFISINLLKDYRQITTINEESLKQILLDLEFFQSILGNSIKKNGNFHKNWDLIFKYLFEDSQQLIVMKRELVEILDESLSASNINYEIFNNI</sequence>
<dbReference type="EMBL" id="JAEUBF010001406">
    <property type="protein sequence ID" value="KAH3666705.1"/>
    <property type="molecule type" value="Genomic_DNA"/>
</dbReference>
<feature type="coiled-coil region" evidence="5">
    <location>
        <begin position="185"/>
        <end position="244"/>
    </location>
</feature>
<evidence type="ECO:0000256" key="2">
    <source>
        <dbReference type="ARBA" id="ARBA00022448"/>
    </source>
</evidence>
<evidence type="ECO:0000256" key="4">
    <source>
        <dbReference type="RuleBase" id="RU365069"/>
    </source>
</evidence>
<evidence type="ECO:0000313" key="8">
    <source>
        <dbReference type="Proteomes" id="UP000769528"/>
    </source>
</evidence>
<comment type="caution">
    <text evidence="7">The sequence shown here is derived from an EMBL/GenBank/DDBJ whole genome shotgun (WGS) entry which is preliminary data.</text>
</comment>
<keyword evidence="8" id="KW-1185">Reference proteome</keyword>
<reference evidence="7" key="1">
    <citation type="journal article" date="2021" name="Open Biol.">
        <title>Shared evolutionary footprints suggest mitochondrial oxidative damage underlies multiple complex I losses in fungi.</title>
        <authorList>
            <person name="Schikora-Tamarit M.A."/>
            <person name="Marcet-Houben M."/>
            <person name="Nosek J."/>
            <person name="Gabaldon T."/>
        </authorList>
    </citation>
    <scope>NUCLEOTIDE SEQUENCE</scope>
    <source>
        <strain evidence="7">CBS6341</strain>
    </source>
</reference>
<proteinExistence type="inferred from homology"/>
<protein>
    <recommendedName>
        <fullName evidence="4">Exocyst complex component SEC5</fullName>
    </recommendedName>
</protein>
<feature type="domain" description="Exocyst complex component EXOC2/Sec5 N-terminal" evidence="6">
    <location>
        <begin position="66"/>
        <end position="822"/>
    </location>
</feature>
<dbReference type="Proteomes" id="UP000769528">
    <property type="component" value="Unassembled WGS sequence"/>
</dbReference>
<reference evidence="7" key="2">
    <citation type="submission" date="2021-01" db="EMBL/GenBank/DDBJ databases">
        <authorList>
            <person name="Schikora-Tamarit M.A."/>
        </authorList>
    </citation>
    <scope>NUCLEOTIDE SEQUENCE</scope>
    <source>
        <strain evidence="7">CBS6341</strain>
    </source>
</reference>
<dbReference type="GO" id="GO:0006887">
    <property type="term" value="P:exocytosis"/>
    <property type="evidence" value="ECO:0007669"/>
    <property type="project" value="UniProtKB-KW"/>
</dbReference>
<evidence type="ECO:0000256" key="5">
    <source>
        <dbReference type="SAM" id="Coils"/>
    </source>
</evidence>
<dbReference type="PANTHER" id="PTHR13043">
    <property type="entry name" value="EXOCYST COMPLEX COMPONENT SEC5"/>
    <property type="match status" value="1"/>
</dbReference>
<dbReference type="GO" id="GO:0006893">
    <property type="term" value="P:Golgi to plasma membrane transport"/>
    <property type="evidence" value="ECO:0007669"/>
    <property type="project" value="UniProtKB-UniRule"/>
</dbReference>
<dbReference type="InterPro" id="IPR039481">
    <property type="entry name" value="EXOC2/Sec5_N_dom"/>
</dbReference>
<comment type="subunit">
    <text evidence="4">Component of the exocyst complex.</text>
</comment>
<keyword evidence="3 4" id="KW-0268">Exocytosis</keyword>
<accession>A0A9P8P7L7</accession>
<dbReference type="Pfam" id="PF15469">
    <property type="entry name" value="Sec5"/>
    <property type="match status" value="1"/>
</dbReference>
<gene>
    <name evidence="7" type="ORF">WICMUC_005522</name>
</gene>
<keyword evidence="4" id="KW-0653">Protein transport</keyword>
<evidence type="ECO:0000313" key="7">
    <source>
        <dbReference type="EMBL" id="KAH3666705.1"/>
    </source>
</evidence>